<organism evidence="1">
    <name type="scientific">Pseudoderbesia arbuscula</name>
    <dbReference type="NCBI Taxonomy" id="2320809"/>
    <lineage>
        <taxon>Eukaryota</taxon>
        <taxon>Viridiplantae</taxon>
        <taxon>Chlorophyta</taxon>
        <taxon>core chlorophytes</taxon>
        <taxon>Ulvophyceae</taxon>
        <taxon>TCBD clade</taxon>
        <taxon>Bryopsidales</taxon>
        <taxon>Bryopsidineae</taxon>
        <taxon>Bryopsidaceae</taxon>
        <taxon>Pseudoderbesia</taxon>
    </lineage>
</organism>
<accession>A0A386AYP4</accession>
<proteinExistence type="predicted"/>
<dbReference type="EMBL" id="MH591098">
    <property type="protein sequence ID" value="AYC64564.1"/>
    <property type="molecule type" value="Genomic_DNA"/>
</dbReference>
<evidence type="ECO:0000313" key="1">
    <source>
        <dbReference type="EMBL" id="AYC64564.1"/>
    </source>
</evidence>
<sequence>MELFYLLFQKRFLIGLLVITILMPQTPKDNTLLFDFNESGLFSTYSESKTVLKILTYFTIFIYFIDLFV</sequence>
<keyword evidence="1" id="KW-0934">Plastid</keyword>
<geneLocation type="chloroplast" evidence="1"/>
<protein>
    <submittedName>
        <fullName evidence="1">Uncharacterized protein</fullName>
    </submittedName>
</protein>
<name>A0A386AYP4_9CHLO</name>
<reference evidence="1" key="2">
    <citation type="journal article" date="2019" name="Mol. Phylogenet. Evol.">
        <title>Reassessment of the classification of bryopsidales (chlorophyta) based on chloroplast phylogenomic analyses.</title>
        <authorList>
            <person name="Cremen M.C."/>
            <person name="Leliaert F."/>
            <person name="West J."/>
            <person name="Lam D.W."/>
            <person name="Shimada S."/>
            <person name="Lopez-Bautista J.M."/>
            <person name="Verbruggen H."/>
        </authorList>
    </citation>
    <scope>NUCLEOTIDE SEQUENCE</scope>
</reference>
<keyword evidence="1" id="KW-0150">Chloroplast</keyword>
<gene>
    <name evidence="1" type="primary">ycf47</name>
</gene>
<dbReference type="AlphaFoldDB" id="A0A386AYP4"/>
<reference evidence="1" key="1">
    <citation type="submission" date="2018-07" db="EMBL/GenBank/DDBJ databases">
        <authorList>
            <person name="Quirk P.G."/>
            <person name="Krulwich T.A."/>
        </authorList>
    </citation>
    <scope>NUCLEOTIDE SEQUENCE</scope>
</reference>